<dbReference type="InterPro" id="IPR001482">
    <property type="entry name" value="T2SS/T4SS_dom"/>
</dbReference>
<comment type="similarity">
    <text evidence="1">Belongs to the GSP E family.</text>
</comment>
<dbReference type="Gene3D" id="3.30.450.90">
    <property type="match status" value="1"/>
</dbReference>
<dbReference type="FunFam" id="3.30.450.90:FF:000001">
    <property type="entry name" value="Type II secretion system ATPase GspE"/>
    <property type="match status" value="1"/>
</dbReference>
<dbReference type="CDD" id="cd01129">
    <property type="entry name" value="PulE-GspE-like"/>
    <property type="match status" value="1"/>
</dbReference>
<dbReference type="AlphaFoldDB" id="A0A2P5TIU3"/>
<dbReference type="GO" id="GO:0005524">
    <property type="term" value="F:ATP binding"/>
    <property type="evidence" value="ECO:0007669"/>
    <property type="project" value="UniProtKB-KW"/>
</dbReference>
<dbReference type="Proteomes" id="UP000242231">
    <property type="component" value="Unassembled WGS sequence"/>
</dbReference>
<keyword evidence="6" id="KW-1185">Reference proteome</keyword>
<dbReference type="InterPro" id="IPR007831">
    <property type="entry name" value="T2SS_GspE_N"/>
</dbReference>
<dbReference type="EMBL" id="MPZM01000050">
    <property type="protein sequence ID" value="PPL14763.1"/>
    <property type="molecule type" value="Genomic_DNA"/>
</dbReference>
<dbReference type="SMART" id="SM00382">
    <property type="entry name" value="AAA"/>
    <property type="match status" value="1"/>
</dbReference>
<dbReference type="GO" id="GO:0005886">
    <property type="term" value="C:plasma membrane"/>
    <property type="evidence" value="ECO:0007669"/>
    <property type="project" value="TreeGrafter"/>
</dbReference>
<dbReference type="SUPFAM" id="SSF160246">
    <property type="entry name" value="EspE N-terminal domain-like"/>
    <property type="match status" value="1"/>
</dbReference>
<dbReference type="Pfam" id="PF00437">
    <property type="entry name" value="T2SSE"/>
    <property type="match status" value="1"/>
</dbReference>
<dbReference type="Gene3D" id="3.30.300.160">
    <property type="entry name" value="Type II secretion system, protein E, N-terminal domain"/>
    <property type="match status" value="1"/>
</dbReference>
<feature type="domain" description="Bacterial type II secretion system protein E" evidence="4">
    <location>
        <begin position="396"/>
        <end position="410"/>
    </location>
</feature>
<evidence type="ECO:0000256" key="2">
    <source>
        <dbReference type="ARBA" id="ARBA00022741"/>
    </source>
</evidence>
<dbReference type="PANTHER" id="PTHR30258">
    <property type="entry name" value="TYPE II SECRETION SYSTEM PROTEIN GSPE-RELATED"/>
    <property type="match status" value="1"/>
</dbReference>
<gene>
    <name evidence="5" type="ORF">UN63_14870</name>
</gene>
<dbReference type="InterPro" id="IPR037257">
    <property type="entry name" value="T2SS_E_N_sf"/>
</dbReference>
<dbReference type="GO" id="GO:0016887">
    <property type="term" value="F:ATP hydrolysis activity"/>
    <property type="evidence" value="ECO:0007669"/>
    <property type="project" value="TreeGrafter"/>
</dbReference>
<dbReference type="Pfam" id="PF05157">
    <property type="entry name" value="MshEN"/>
    <property type="match status" value="1"/>
</dbReference>
<dbReference type="InterPro" id="IPR003593">
    <property type="entry name" value="AAA+_ATPase"/>
</dbReference>
<accession>A0A2P5TIU3</accession>
<evidence type="ECO:0000256" key="1">
    <source>
        <dbReference type="ARBA" id="ARBA00006611"/>
    </source>
</evidence>
<dbReference type="SUPFAM" id="SSF52540">
    <property type="entry name" value="P-loop containing nucleoside triphosphate hydrolases"/>
    <property type="match status" value="1"/>
</dbReference>
<keyword evidence="2" id="KW-0547">Nucleotide-binding</keyword>
<organism evidence="5 6">
    <name type="scientific">Oceanisphaera arctica</name>
    <dbReference type="NCBI Taxonomy" id="641510"/>
    <lineage>
        <taxon>Bacteria</taxon>
        <taxon>Pseudomonadati</taxon>
        <taxon>Pseudomonadota</taxon>
        <taxon>Gammaproteobacteria</taxon>
        <taxon>Aeromonadales</taxon>
        <taxon>Aeromonadaceae</taxon>
        <taxon>Oceanisphaera</taxon>
    </lineage>
</organism>
<dbReference type="PANTHER" id="PTHR30258:SF3">
    <property type="entry name" value="SLL1921 PROTEIN"/>
    <property type="match status" value="1"/>
</dbReference>
<evidence type="ECO:0000256" key="3">
    <source>
        <dbReference type="ARBA" id="ARBA00022840"/>
    </source>
</evidence>
<sequence length="576" mass="64600">MSPAAGRPEEPVRLGDILLSRGAISEQQLQEVIGLQDKLNKRMGEILLEKGWIEESLLLEALGRQLRLPFIKLRPGLYDPDIALQIPAQTCKRLDIVPLFRLRHELLIATADPQHMPAFTELEELLRLHVRPVLACHENIQETLNSVYADTNSNDNLLTDESLDLMEPQDQDLELVENTHLDDYARIDELAEGSPVIRLVNSILQRAVNDNVSDIHIEPGRNTARVRFRIDGLLYQVMALRMELLPALVSRLKVMASLDISERRLPQDGRIQVQTRNRLVDLRFSSLPGLYGEKVVLRLLDKQHSLLDLNKLGMSEHSLTQYRQMLKRPYGLILVTGPTGSGKTTSLYAAINHLNSVEKNIVTIEDPVEYQLDIVNQNEVKDKIGLSFAKILRHVLRQDPDIVLVGEIRDRETASIAVQAALTGHLVLSTLHTNSSAGAVVRMIDMGIEPYLLSSALAGVVAQRLIRTICSHCKTQYLAPVEICQQHGWPTDGSVMLSRGRGCSECYDSGFKSRLAIHELIPTTPTLQQLILQNPSLDALEAYRIEQQIPSLFEDGLDRVLRGLTTAEEITRVINV</sequence>
<dbReference type="PROSITE" id="PS00662">
    <property type="entry name" value="T2SP_E"/>
    <property type="match status" value="1"/>
</dbReference>
<dbReference type="InterPro" id="IPR027417">
    <property type="entry name" value="P-loop_NTPase"/>
</dbReference>
<evidence type="ECO:0000313" key="5">
    <source>
        <dbReference type="EMBL" id="PPL14763.1"/>
    </source>
</evidence>
<evidence type="ECO:0000313" key="6">
    <source>
        <dbReference type="Proteomes" id="UP000242231"/>
    </source>
</evidence>
<reference evidence="6" key="1">
    <citation type="submission" date="2016-11" db="EMBL/GenBank/DDBJ databases">
        <authorList>
            <person name="Sisinthy S."/>
            <person name="Ara S."/>
            <person name="Gundlapally S.R."/>
        </authorList>
    </citation>
    <scope>NUCLEOTIDE SEQUENCE [LARGE SCALE GENOMIC DNA]</scope>
    <source>
        <strain evidence="6">V1-41</strain>
    </source>
</reference>
<protein>
    <recommendedName>
        <fullName evidence="4">Bacterial type II secretion system protein E domain-containing protein</fullName>
    </recommendedName>
</protein>
<evidence type="ECO:0000259" key="4">
    <source>
        <dbReference type="PROSITE" id="PS00662"/>
    </source>
</evidence>
<dbReference type="Gene3D" id="3.40.50.300">
    <property type="entry name" value="P-loop containing nucleotide triphosphate hydrolases"/>
    <property type="match status" value="1"/>
</dbReference>
<keyword evidence="3" id="KW-0067">ATP-binding</keyword>
<dbReference type="FunFam" id="3.40.50.300:FF:000398">
    <property type="entry name" value="Type IV pilus assembly ATPase PilB"/>
    <property type="match status" value="1"/>
</dbReference>
<comment type="caution">
    <text evidence="5">The sequence shown here is derived from an EMBL/GenBank/DDBJ whole genome shotgun (WGS) entry which is preliminary data.</text>
</comment>
<proteinExistence type="inferred from homology"/>
<name>A0A2P5TIU3_9GAMM</name>